<reference evidence="1 2" key="1">
    <citation type="submission" date="2019-12" db="EMBL/GenBank/DDBJ databases">
        <title>Isolation and characterization of three novel carbon monoxide-oxidizing members of Halobacteria from salione crusts and soils.</title>
        <authorList>
            <person name="Myers M.R."/>
            <person name="King G.M."/>
        </authorList>
    </citation>
    <scope>NUCLEOTIDE SEQUENCE [LARGE SCALE GENOMIC DNA]</scope>
    <source>
        <strain evidence="1 2">PCN9</strain>
    </source>
</reference>
<evidence type="ECO:0000313" key="2">
    <source>
        <dbReference type="Proteomes" id="UP000471521"/>
    </source>
</evidence>
<sequence length="517" mass="57920">MSWPRTVVVGIDGGHFELIQPWVEAGHLPNIKQIIDQGTAADLESVLPPVTSPNWKAYATGRNPGQFGIFWWENVDVKAERVYYPSERKNRYPDFWEYIAEDEPVGVVGVPTTYPPKSVDSFIVAGAPDGENSGFANPQSVERFLTEEFDYRVIKENRMVDDPDATTAEILDLIDLRFRAAKRLCDEHDITFLQLTTFYINTLHHFCWDDEETRRAWELIDDHLGEFLAEDRNVILMSDHGSNKIRTAFHINTWLEQRGFLHLDSGIANSLHRVGLTTDTLIRITSALGIRSLATKLAPQFLLNQIPDGYGEIKRESKTDNIDWGRTEAIASGQGPIYLTIDEDSPQYDEVRESIREGILELTDPDGNPVADAVYRGEEVYHGEYSDEAPDLVIDQARAVHIPGGIGRDKVFTDPATDGWRAENKRHGLFAAIGPDFATGVLDSLSILDLAPTLLHLHNCHVPESFDGAVRTDLFADGSAAGDREPMFREKEVIGTDGDEAVDDNLQSRLSDLGYLE</sequence>
<accession>A0A6B0SCI2</accession>
<dbReference type="SUPFAM" id="SSF53649">
    <property type="entry name" value="Alkaline phosphatase-like"/>
    <property type="match status" value="1"/>
</dbReference>
<dbReference type="EMBL" id="WUUU01000001">
    <property type="protein sequence ID" value="MXR19068.1"/>
    <property type="molecule type" value="Genomic_DNA"/>
</dbReference>
<dbReference type="PANTHER" id="PTHR10151">
    <property type="entry name" value="ECTONUCLEOTIDE PYROPHOSPHATASE/PHOSPHODIESTERASE"/>
    <property type="match status" value="1"/>
</dbReference>
<dbReference type="PANTHER" id="PTHR10151:SF120">
    <property type="entry name" value="BIS(5'-ADENOSYL)-TRIPHOSPHATASE"/>
    <property type="match status" value="1"/>
</dbReference>
<dbReference type="Pfam" id="PF01663">
    <property type="entry name" value="Phosphodiest"/>
    <property type="match status" value="1"/>
</dbReference>
<organism evidence="1 2">
    <name type="scientific">Halobacterium bonnevillei</name>
    <dbReference type="NCBI Taxonomy" id="2692200"/>
    <lineage>
        <taxon>Archaea</taxon>
        <taxon>Methanobacteriati</taxon>
        <taxon>Methanobacteriota</taxon>
        <taxon>Stenosarchaea group</taxon>
        <taxon>Halobacteria</taxon>
        <taxon>Halobacteriales</taxon>
        <taxon>Halobacteriaceae</taxon>
        <taxon>Halobacterium</taxon>
    </lineage>
</organism>
<dbReference type="InterPro" id="IPR002591">
    <property type="entry name" value="Phosphodiest/P_Trfase"/>
</dbReference>
<dbReference type="RefSeq" id="WP_159524670.1">
    <property type="nucleotide sequence ID" value="NZ_WUUU01000001.1"/>
</dbReference>
<dbReference type="InterPro" id="IPR017850">
    <property type="entry name" value="Alkaline_phosphatase_core_sf"/>
</dbReference>
<gene>
    <name evidence="1" type="ORF">GRX66_00015</name>
</gene>
<evidence type="ECO:0000313" key="1">
    <source>
        <dbReference type="EMBL" id="MXR19068.1"/>
    </source>
</evidence>
<dbReference type="OrthoDB" id="198670at2157"/>
<dbReference type="Gene3D" id="3.40.720.10">
    <property type="entry name" value="Alkaline Phosphatase, subunit A"/>
    <property type="match status" value="1"/>
</dbReference>
<keyword evidence="2" id="KW-1185">Reference proteome</keyword>
<protein>
    <submittedName>
        <fullName evidence="1">Nucleotide pyrophosphatase</fullName>
    </submittedName>
</protein>
<comment type="caution">
    <text evidence="1">The sequence shown here is derived from an EMBL/GenBank/DDBJ whole genome shotgun (WGS) entry which is preliminary data.</text>
</comment>
<proteinExistence type="predicted"/>
<dbReference type="AlphaFoldDB" id="A0A6B0SCI2"/>
<name>A0A6B0SCI2_9EURY</name>
<dbReference type="Proteomes" id="UP000471521">
    <property type="component" value="Unassembled WGS sequence"/>
</dbReference>
<dbReference type="GO" id="GO:0016787">
    <property type="term" value="F:hydrolase activity"/>
    <property type="evidence" value="ECO:0007669"/>
    <property type="project" value="UniProtKB-ARBA"/>
</dbReference>